<dbReference type="Proteomes" id="UP000051085">
    <property type="component" value="Unassembled WGS sequence"/>
</dbReference>
<dbReference type="AlphaFoldDB" id="A0A922PV98"/>
<evidence type="ECO:0000313" key="3">
    <source>
        <dbReference type="Proteomes" id="UP000051085"/>
    </source>
</evidence>
<comment type="caution">
    <text evidence="2">The sequence shown here is derived from an EMBL/GenBank/DDBJ whole genome shotgun (WGS) entry which is preliminary data.</text>
</comment>
<sequence length="366" mass="41388">MQMTNKIVNSPAARISSLADSFKDVLKCGQQYVELLDQLASTDQAEDLLTAASKLTEQDLHNAFIDFPQHYQAADYYMLFMGRLLEMHQVASVTVDENQQHEFVATIDPLTDARFKFVVGANGEAAFTEQSQQQPLFYMNLNQRLFQFNNRALVNYFIVYALKKHSDLELRDAIKSLIEFANELADDLGFTINLGILNTANDRRFKLQQPDLRLTMIDRLFVKTGETDYMLMNLPHNSGAELLLDQGIKFDLSFDPDDYSQEWAFSVKDPGEQVSFFDILLHYNLVRQWYLADRDALAVRSEQLIITDDESTSPVATTVPAAPTEPTEPFPAPADQVTEPASAVRDSEKTPTDNGDVVDTETDEDD</sequence>
<protein>
    <submittedName>
        <fullName evidence="2">Uncharacterized protein</fullName>
    </submittedName>
</protein>
<proteinExistence type="predicted"/>
<evidence type="ECO:0000313" key="2">
    <source>
        <dbReference type="EMBL" id="KRM37122.1"/>
    </source>
</evidence>
<dbReference type="RefSeq" id="WP_235805980.1">
    <property type="nucleotide sequence ID" value="NZ_AZGO01000041.1"/>
</dbReference>
<gene>
    <name evidence="2" type="ORF">FD34_GL001571</name>
</gene>
<accession>A0A922PV98</accession>
<organism evidence="2 3">
    <name type="scientific">Limosilactobacillus pontis DSM 8475</name>
    <dbReference type="NCBI Taxonomy" id="1423794"/>
    <lineage>
        <taxon>Bacteria</taxon>
        <taxon>Bacillati</taxon>
        <taxon>Bacillota</taxon>
        <taxon>Bacilli</taxon>
        <taxon>Lactobacillales</taxon>
        <taxon>Lactobacillaceae</taxon>
        <taxon>Limosilactobacillus</taxon>
    </lineage>
</organism>
<dbReference type="GeneID" id="87979068"/>
<reference evidence="2 3" key="1">
    <citation type="journal article" date="2015" name="Genome Announc.">
        <title>Expanding the biotechnology potential of lactobacilli through comparative genomics of 213 strains and associated genera.</title>
        <authorList>
            <person name="Sun Z."/>
            <person name="Harris H.M."/>
            <person name="McCann A."/>
            <person name="Guo C."/>
            <person name="Argimon S."/>
            <person name="Zhang W."/>
            <person name="Yang X."/>
            <person name="Jeffery I.B."/>
            <person name="Cooney J.C."/>
            <person name="Kagawa T.F."/>
            <person name="Liu W."/>
            <person name="Song Y."/>
            <person name="Salvetti E."/>
            <person name="Wrobel A."/>
            <person name="Rasinkangas P."/>
            <person name="Parkhill J."/>
            <person name="Rea M.C."/>
            <person name="O'Sullivan O."/>
            <person name="Ritari J."/>
            <person name="Douillard F.P."/>
            <person name="Paul Ross R."/>
            <person name="Yang R."/>
            <person name="Briner A.E."/>
            <person name="Felis G.E."/>
            <person name="de Vos W.M."/>
            <person name="Barrangou R."/>
            <person name="Klaenhammer T.R."/>
            <person name="Caufield P.W."/>
            <person name="Cui Y."/>
            <person name="Zhang H."/>
            <person name="O'Toole P.W."/>
        </authorList>
    </citation>
    <scope>NUCLEOTIDE SEQUENCE [LARGE SCALE GENOMIC DNA]</scope>
    <source>
        <strain evidence="2 3">DSM 8475</strain>
    </source>
</reference>
<evidence type="ECO:0000256" key="1">
    <source>
        <dbReference type="SAM" id="MobiDB-lite"/>
    </source>
</evidence>
<feature type="compositionally biased region" description="Low complexity" evidence="1">
    <location>
        <begin position="312"/>
        <end position="325"/>
    </location>
</feature>
<feature type="compositionally biased region" description="Acidic residues" evidence="1">
    <location>
        <begin position="356"/>
        <end position="366"/>
    </location>
</feature>
<name>A0A922PV98_9LACO</name>
<dbReference type="EMBL" id="AZGO01000041">
    <property type="protein sequence ID" value="KRM37122.1"/>
    <property type="molecule type" value="Genomic_DNA"/>
</dbReference>
<feature type="region of interest" description="Disordered" evidence="1">
    <location>
        <begin position="311"/>
        <end position="366"/>
    </location>
</feature>